<comment type="caution">
    <text evidence="1">The sequence shown here is derived from an EMBL/GenBank/DDBJ whole genome shotgun (WGS) entry which is preliminary data.</text>
</comment>
<name>A0ABR8VDY1_9BACT</name>
<keyword evidence="2" id="KW-1185">Reference proteome</keyword>
<proteinExistence type="predicted"/>
<evidence type="ECO:0000313" key="2">
    <source>
        <dbReference type="Proteomes" id="UP000616346"/>
    </source>
</evidence>
<protein>
    <recommendedName>
        <fullName evidence="3">DUF4276 family protein</fullName>
    </recommendedName>
</protein>
<evidence type="ECO:0000313" key="1">
    <source>
        <dbReference type="EMBL" id="MBD8002987.1"/>
    </source>
</evidence>
<reference evidence="1 2" key="1">
    <citation type="submission" date="2020-08" db="EMBL/GenBank/DDBJ databases">
        <title>A Genomic Blueprint of the Chicken Gut Microbiome.</title>
        <authorList>
            <person name="Gilroy R."/>
            <person name="Ravi A."/>
            <person name="Getino M."/>
            <person name="Pursley I."/>
            <person name="Horton D.L."/>
            <person name="Alikhan N.-F."/>
            <person name="Baker D."/>
            <person name="Gharbi K."/>
            <person name="Hall N."/>
            <person name="Watson M."/>
            <person name="Adriaenssens E.M."/>
            <person name="Foster-Nyarko E."/>
            <person name="Jarju S."/>
            <person name="Secka A."/>
            <person name="Antonio M."/>
            <person name="Oren A."/>
            <person name="Chaudhuri R."/>
            <person name="La Ragione R.M."/>
            <person name="Hildebrand F."/>
            <person name="Pallen M.J."/>
        </authorList>
    </citation>
    <scope>NUCLEOTIDE SEQUENCE [LARGE SCALE GENOMIC DNA]</scope>
    <source>
        <strain evidence="1 2">Sa1YUN3</strain>
    </source>
</reference>
<dbReference type="RefSeq" id="WP_191710658.1">
    <property type="nucleotide sequence ID" value="NZ_JACSPQ010000017.1"/>
</dbReference>
<accession>A0ABR8VDY1</accession>
<dbReference type="EMBL" id="JACSPQ010000017">
    <property type="protein sequence ID" value="MBD8002987.1"/>
    <property type="molecule type" value="Genomic_DNA"/>
</dbReference>
<organism evidence="1 2">
    <name type="scientific">Phocaeicola faecium</name>
    <dbReference type="NCBI Taxonomy" id="2762213"/>
    <lineage>
        <taxon>Bacteria</taxon>
        <taxon>Pseudomonadati</taxon>
        <taxon>Bacteroidota</taxon>
        <taxon>Bacteroidia</taxon>
        <taxon>Bacteroidales</taxon>
        <taxon>Bacteroidaceae</taxon>
        <taxon>Phocaeicola</taxon>
    </lineage>
</organism>
<evidence type="ECO:0008006" key="3">
    <source>
        <dbReference type="Google" id="ProtNLM"/>
    </source>
</evidence>
<sequence length="207" mass="23276">MKNVYIAGEDPVTREIIYRLLKYCSPDFYVIQELPARGSEIKNKIESFNKLAASQPVILLTDLDTDDCAPCTKRNLLNGLVQHPNFLINVAVDEAEAWLMADRVNFADYIGVPVTDVPQACLQKQGGMKPLMEVSCPLKSSYYLTHSIAPHSAKEEIRSQVAATGKGCKGKEYNTAMLPFIREKWDIDNARQHSDSLSRMIDRVKKI</sequence>
<gene>
    <name evidence="1" type="ORF">H9626_12325</name>
</gene>
<dbReference type="Proteomes" id="UP000616346">
    <property type="component" value="Unassembled WGS sequence"/>
</dbReference>